<gene>
    <name evidence="1" type="ORF">CMV24_19035</name>
</gene>
<protein>
    <submittedName>
        <fullName evidence="1">Uncharacterized protein</fullName>
    </submittedName>
</protein>
<sequence>MLCLLQAFDLWRNGASRALMIVFLWARHSSKTVHSGVADAGGLHTRQLDRMRWRMRAPICEKP</sequence>
<reference evidence="1 2" key="1">
    <citation type="submission" date="2017-09" db="EMBL/GenBank/DDBJ databases">
        <authorList>
            <person name="Ehlers B."/>
            <person name="Leendertz F.H."/>
        </authorList>
    </citation>
    <scope>NUCLEOTIDE SEQUENCE [LARGE SCALE GENOMIC DNA]</scope>
    <source>
        <strain evidence="1 2">DJ-1</strain>
    </source>
</reference>
<organism evidence="1 2">
    <name type="scientific">Pseudomonas plecoglossicida</name>
    <dbReference type="NCBI Taxonomy" id="70775"/>
    <lineage>
        <taxon>Bacteria</taxon>
        <taxon>Pseudomonadati</taxon>
        <taxon>Pseudomonadota</taxon>
        <taxon>Gammaproteobacteria</taxon>
        <taxon>Pseudomonadales</taxon>
        <taxon>Pseudomonadaceae</taxon>
        <taxon>Pseudomonas</taxon>
    </lineage>
</organism>
<dbReference type="Proteomes" id="UP000218102">
    <property type="component" value="Unassembled WGS sequence"/>
</dbReference>
<evidence type="ECO:0000313" key="2">
    <source>
        <dbReference type="Proteomes" id="UP000218102"/>
    </source>
</evidence>
<name>A0A2A3M200_PSEDL</name>
<accession>A0A2A3M200</accession>
<dbReference type="AlphaFoldDB" id="A0A2A3M200"/>
<comment type="caution">
    <text evidence="1">The sequence shown here is derived from an EMBL/GenBank/DDBJ whole genome shotgun (WGS) entry which is preliminary data.</text>
</comment>
<dbReference type="EMBL" id="NTME01000021">
    <property type="protein sequence ID" value="PBJ93922.1"/>
    <property type="molecule type" value="Genomic_DNA"/>
</dbReference>
<proteinExistence type="predicted"/>
<evidence type="ECO:0000313" key="1">
    <source>
        <dbReference type="EMBL" id="PBJ93922.1"/>
    </source>
</evidence>